<keyword evidence="5 8" id="KW-1133">Transmembrane helix</keyword>
<reference evidence="10 11" key="1">
    <citation type="submission" date="2021-06" db="EMBL/GenBank/DDBJ databases">
        <title>Actinoplanes lichenicola sp. nov., and Actinoplanes ovalisporus sp. nov., isolated from lichen in Thailand.</title>
        <authorList>
            <person name="Saeng-In P."/>
            <person name="Kanchanasin P."/>
            <person name="Yuki M."/>
            <person name="Kudo T."/>
            <person name="Ohkuma M."/>
            <person name="Phongsopitanun W."/>
            <person name="Tanasupawat S."/>
        </authorList>
    </citation>
    <scope>NUCLEOTIDE SEQUENCE [LARGE SCALE GENOMIC DNA]</scope>
    <source>
        <strain evidence="10 11">NBRC 110975</strain>
    </source>
</reference>
<evidence type="ECO:0000256" key="2">
    <source>
        <dbReference type="ARBA" id="ARBA00022676"/>
    </source>
</evidence>
<keyword evidence="6 8" id="KW-0472">Membrane</keyword>
<evidence type="ECO:0000256" key="6">
    <source>
        <dbReference type="ARBA" id="ARBA00023136"/>
    </source>
</evidence>
<dbReference type="Pfam" id="PF13632">
    <property type="entry name" value="Glyco_trans_2_3"/>
    <property type="match status" value="1"/>
</dbReference>
<evidence type="ECO:0000256" key="3">
    <source>
        <dbReference type="ARBA" id="ARBA00022679"/>
    </source>
</evidence>
<feature type="transmembrane region" description="Helical" evidence="8">
    <location>
        <begin position="476"/>
        <end position="496"/>
    </location>
</feature>
<sequence>MADHDTSLLDVPAGTPSQGSAHSETIYLPQPPSEVEKFAYFGRQNRWLFAFLFLAFAGVQYGLARLALHTWWTNLLYVLMAIQIAAVLISLRSSTRRRRLDLNEHQDLVANWSPPHYPSIDVFLPSAGEDLRILENTYRHVQAMVWPGWKRVLVLDDSDREQVEELAAQYGFEYLVRPDRGHLKKAGNLAYGFAHSDGDLIHIFDADFAPRPDMSMEMVPYFDDPRVAIVQSPQFFDVVTPGFNWLKRAAGATQELFYRWVQPARDSVNAAICVGTNAIYRRAALEASGGFAQIGHSEDVHTGVKLTKHGYYVRYVPVNLAKGECPQEFDPFANQQYRWCTGSMSLLGDMSFHRSKAISRAQKACFWTGFLYYITTALAVFTSPLPGLLMVWFFPEYVKPMNYVPLLGTLAVWSVVMPRITDERWTLIVVRLQLLIGYCHAVALFDVLRGRTAAWVATGAAKNTPTGRRVLRLVRVWSTFTLTALWTGIAIGLYRYGLANFWASLLMGIPGLYFTVPLMLGPHGLRAPKLVRRRIQRQRAETSLPVAVGDDR</sequence>
<proteinExistence type="predicted"/>
<evidence type="ECO:0000313" key="11">
    <source>
        <dbReference type="Proteomes" id="UP001519654"/>
    </source>
</evidence>
<feature type="transmembrane region" description="Helical" evidence="8">
    <location>
        <begin position="74"/>
        <end position="91"/>
    </location>
</feature>
<name>A0ABS5YSG0_9ACTN</name>
<dbReference type="InterPro" id="IPR001173">
    <property type="entry name" value="Glyco_trans_2-like"/>
</dbReference>
<dbReference type="Gene3D" id="3.90.550.10">
    <property type="entry name" value="Spore Coat Polysaccharide Biosynthesis Protein SpsA, Chain A"/>
    <property type="match status" value="1"/>
</dbReference>
<evidence type="ECO:0000256" key="1">
    <source>
        <dbReference type="ARBA" id="ARBA00004141"/>
    </source>
</evidence>
<dbReference type="Proteomes" id="UP001519654">
    <property type="component" value="Unassembled WGS sequence"/>
</dbReference>
<accession>A0ABS5YSG0</accession>
<evidence type="ECO:0000256" key="8">
    <source>
        <dbReference type="SAM" id="Phobius"/>
    </source>
</evidence>
<protein>
    <submittedName>
        <fullName evidence="10">Cellulose synthase catalytic subunit</fullName>
    </submittedName>
</protein>
<dbReference type="SUPFAM" id="SSF53448">
    <property type="entry name" value="Nucleotide-diphospho-sugar transferases"/>
    <property type="match status" value="1"/>
</dbReference>
<comment type="subcellular location">
    <subcellularLocation>
        <location evidence="1">Membrane</location>
        <topology evidence="1">Multi-pass membrane protein</topology>
    </subcellularLocation>
</comment>
<keyword evidence="2" id="KW-0328">Glycosyltransferase</keyword>
<feature type="transmembrane region" description="Helical" evidence="8">
    <location>
        <begin position="502"/>
        <end position="525"/>
    </location>
</feature>
<comment type="caution">
    <text evidence="10">The sequence shown here is derived from an EMBL/GenBank/DDBJ whole genome shotgun (WGS) entry which is preliminary data.</text>
</comment>
<dbReference type="RefSeq" id="WP_215789666.1">
    <property type="nucleotide sequence ID" value="NZ_JAHKKG010000007.1"/>
</dbReference>
<dbReference type="EMBL" id="JAHKKG010000007">
    <property type="protein sequence ID" value="MBU2666293.1"/>
    <property type="molecule type" value="Genomic_DNA"/>
</dbReference>
<dbReference type="PANTHER" id="PTHR43867">
    <property type="entry name" value="CELLULOSE SYNTHASE CATALYTIC SUBUNIT A [UDP-FORMING]"/>
    <property type="match status" value="1"/>
</dbReference>
<keyword evidence="11" id="KW-1185">Reference proteome</keyword>
<dbReference type="PANTHER" id="PTHR43867:SF2">
    <property type="entry name" value="CELLULOSE SYNTHASE CATALYTIC SUBUNIT A [UDP-FORMING]"/>
    <property type="match status" value="1"/>
</dbReference>
<evidence type="ECO:0000256" key="7">
    <source>
        <dbReference type="SAM" id="MobiDB-lite"/>
    </source>
</evidence>
<dbReference type="InterPro" id="IPR029044">
    <property type="entry name" value="Nucleotide-diphossugar_trans"/>
</dbReference>
<gene>
    <name evidence="10" type="ORF">KOI35_22580</name>
</gene>
<evidence type="ECO:0000256" key="5">
    <source>
        <dbReference type="ARBA" id="ARBA00022989"/>
    </source>
</evidence>
<feature type="domain" description="Glycosyltransferase 2-like" evidence="9">
    <location>
        <begin position="201"/>
        <end position="415"/>
    </location>
</feature>
<keyword evidence="4 8" id="KW-0812">Transmembrane</keyword>
<evidence type="ECO:0000313" key="10">
    <source>
        <dbReference type="EMBL" id="MBU2666293.1"/>
    </source>
</evidence>
<feature type="transmembrane region" description="Helical" evidence="8">
    <location>
        <begin position="47"/>
        <end position="68"/>
    </location>
</feature>
<feature type="transmembrane region" description="Helical" evidence="8">
    <location>
        <begin position="370"/>
        <end position="394"/>
    </location>
</feature>
<dbReference type="InterPro" id="IPR050321">
    <property type="entry name" value="Glycosyltr_2/OpgH_subfam"/>
</dbReference>
<evidence type="ECO:0000256" key="4">
    <source>
        <dbReference type="ARBA" id="ARBA00022692"/>
    </source>
</evidence>
<dbReference type="CDD" id="cd06421">
    <property type="entry name" value="CESA_CelA_like"/>
    <property type="match status" value="1"/>
</dbReference>
<evidence type="ECO:0000259" key="9">
    <source>
        <dbReference type="Pfam" id="PF13632"/>
    </source>
</evidence>
<feature type="region of interest" description="Disordered" evidence="7">
    <location>
        <begin position="1"/>
        <end position="24"/>
    </location>
</feature>
<organism evidence="10 11">
    <name type="scientific">Paractinoplanes bogorensis</name>
    <dbReference type="NCBI Taxonomy" id="1610840"/>
    <lineage>
        <taxon>Bacteria</taxon>
        <taxon>Bacillati</taxon>
        <taxon>Actinomycetota</taxon>
        <taxon>Actinomycetes</taxon>
        <taxon>Micromonosporales</taxon>
        <taxon>Micromonosporaceae</taxon>
        <taxon>Paractinoplanes</taxon>
    </lineage>
</organism>
<keyword evidence="3" id="KW-0808">Transferase</keyword>